<dbReference type="Proteomes" id="UP001151760">
    <property type="component" value="Unassembled WGS sequence"/>
</dbReference>
<dbReference type="Pfam" id="PF03732">
    <property type="entry name" value="Retrotrans_gag"/>
    <property type="match status" value="1"/>
</dbReference>
<feature type="region of interest" description="Disordered" evidence="1">
    <location>
        <begin position="24"/>
        <end position="48"/>
    </location>
</feature>
<organism evidence="3 4">
    <name type="scientific">Tanacetum coccineum</name>
    <dbReference type="NCBI Taxonomy" id="301880"/>
    <lineage>
        <taxon>Eukaryota</taxon>
        <taxon>Viridiplantae</taxon>
        <taxon>Streptophyta</taxon>
        <taxon>Embryophyta</taxon>
        <taxon>Tracheophyta</taxon>
        <taxon>Spermatophyta</taxon>
        <taxon>Magnoliopsida</taxon>
        <taxon>eudicotyledons</taxon>
        <taxon>Gunneridae</taxon>
        <taxon>Pentapetalae</taxon>
        <taxon>asterids</taxon>
        <taxon>campanulids</taxon>
        <taxon>Asterales</taxon>
        <taxon>Asteraceae</taxon>
        <taxon>Asteroideae</taxon>
        <taxon>Anthemideae</taxon>
        <taxon>Anthemidinae</taxon>
        <taxon>Tanacetum</taxon>
    </lineage>
</organism>
<reference evidence="3" key="1">
    <citation type="journal article" date="2022" name="Int. J. Mol. Sci.">
        <title>Draft Genome of Tanacetum Coccineum: Genomic Comparison of Closely Related Tanacetum-Family Plants.</title>
        <authorList>
            <person name="Yamashiro T."/>
            <person name="Shiraishi A."/>
            <person name="Nakayama K."/>
            <person name="Satake H."/>
        </authorList>
    </citation>
    <scope>NUCLEOTIDE SEQUENCE</scope>
</reference>
<feature type="compositionally biased region" description="Basic and acidic residues" evidence="1">
    <location>
        <begin position="179"/>
        <end position="194"/>
    </location>
</feature>
<comment type="caution">
    <text evidence="3">The sequence shown here is derived from an EMBL/GenBank/DDBJ whole genome shotgun (WGS) entry which is preliminary data.</text>
</comment>
<dbReference type="EMBL" id="BQNB010020372">
    <property type="protein sequence ID" value="GJT95264.1"/>
    <property type="molecule type" value="Genomic_DNA"/>
</dbReference>
<proteinExistence type="predicted"/>
<dbReference type="GO" id="GO:0003964">
    <property type="term" value="F:RNA-directed DNA polymerase activity"/>
    <property type="evidence" value="ECO:0007669"/>
    <property type="project" value="UniProtKB-KW"/>
</dbReference>
<evidence type="ECO:0000313" key="3">
    <source>
        <dbReference type="EMBL" id="GJT95264.1"/>
    </source>
</evidence>
<feature type="non-terminal residue" evidence="3">
    <location>
        <position position="1"/>
    </location>
</feature>
<accession>A0ABQ5I6F0</accession>
<keyword evidence="3" id="KW-0695">RNA-directed DNA polymerase</keyword>
<gene>
    <name evidence="3" type="ORF">Tco_1090782</name>
</gene>
<protein>
    <submittedName>
        <fullName evidence="3">Reverse transcriptase domain-containing protein</fullName>
    </submittedName>
</protein>
<dbReference type="InterPro" id="IPR005162">
    <property type="entry name" value="Retrotrans_gag_dom"/>
</dbReference>
<evidence type="ECO:0000259" key="2">
    <source>
        <dbReference type="Pfam" id="PF03732"/>
    </source>
</evidence>
<feature type="compositionally biased region" description="Basic and acidic residues" evidence="1">
    <location>
        <begin position="36"/>
        <end position="48"/>
    </location>
</feature>
<evidence type="ECO:0000256" key="1">
    <source>
        <dbReference type="SAM" id="MobiDB-lite"/>
    </source>
</evidence>
<keyword evidence="3" id="KW-0548">Nucleotidyltransferase</keyword>
<keyword evidence="4" id="KW-1185">Reference proteome</keyword>
<feature type="domain" description="Retrotransposon gag" evidence="2">
    <location>
        <begin position="73"/>
        <end position="125"/>
    </location>
</feature>
<sequence length="265" mass="30083">NGVWLPVNQLIETRVAEALANQEQLRNKGVNGDGSQKSRSETERPTRTPRECTFKDFLNCQPLTFKGTEGVVKFATCTLQGNALTWWNSHVKTTTPKAAHVMPWRTLKKMMTDKYYPRGKIKKLEFRNGGINRMPLSSPLNSWTKRSTLAWNGSWLTTKRKTDDTCKEQPESANQTRDQNTEELCRKDNGDRKPYGGPKPLCSKLNITATKDEDKSKEKRLEDVPVVQEFPEVFPEDLPGIPPTRQVEFRIDLVPGATPYSTGTK</sequence>
<evidence type="ECO:0000313" key="4">
    <source>
        <dbReference type="Proteomes" id="UP001151760"/>
    </source>
</evidence>
<name>A0ABQ5I6F0_9ASTR</name>
<reference evidence="3" key="2">
    <citation type="submission" date="2022-01" db="EMBL/GenBank/DDBJ databases">
        <authorList>
            <person name="Yamashiro T."/>
            <person name="Shiraishi A."/>
            <person name="Satake H."/>
            <person name="Nakayama K."/>
        </authorList>
    </citation>
    <scope>NUCLEOTIDE SEQUENCE</scope>
</reference>
<feature type="region of interest" description="Disordered" evidence="1">
    <location>
        <begin position="160"/>
        <end position="204"/>
    </location>
</feature>
<keyword evidence="3" id="KW-0808">Transferase</keyword>
<feature type="compositionally biased region" description="Basic and acidic residues" evidence="1">
    <location>
        <begin position="160"/>
        <end position="170"/>
    </location>
</feature>